<evidence type="ECO:0000313" key="2">
    <source>
        <dbReference type="EMBL" id="OTP75825.1"/>
    </source>
</evidence>
<dbReference type="Pfam" id="PF09362">
    <property type="entry name" value="DUF1996"/>
    <property type="match status" value="1"/>
</dbReference>
<dbReference type="InterPro" id="IPR018535">
    <property type="entry name" value="DUF1996"/>
</dbReference>
<comment type="caution">
    <text evidence="2">The sequence shown here is derived from an EMBL/GenBank/DDBJ whole genome shotgun (WGS) entry which is preliminary data.</text>
</comment>
<sequence length="144" mass="15557">MLAAGAVNARGFDVQCNYSHTLPDDAIVYPGKPGEAMVHEFFGNPNANAYTTYDSLNNNKVTTCNSAADVSAYWAPQLKRKSGIVFPTYQKTYYLNDQPVVPVQPIPPGLEMLAGDHMGTGPNPRVIPVLGRPVHNVDADELPA</sequence>
<evidence type="ECO:0000313" key="3">
    <source>
        <dbReference type="Proteomes" id="UP000195221"/>
    </source>
</evidence>
<organism evidence="2 3">
    <name type="scientific">Caballeronia sordidicola</name>
    <name type="common">Burkholderia sordidicola</name>
    <dbReference type="NCBI Taxonomy" id="196367"/>
    <lineage>
        <taxon>Bacteria</taxon>
        <taxon>Pseudomonadati</taxon>
        <taxon>Pseudomonadota</taxon>
        <taxon>Betaproteobacteria</taxon>
        <taxon>Burkholderiales</taxon>
        <taxon>Burkholderiaceae</taxon>
        <taxon>Caballeronia</taxon>
    </lineage>
</organism>
<dbReference type="Proteomes" id="UP000195221">
    <property type="component" value="Unassembled WGS sequence"/>
</dbReference>
<protein>
    <submittedName>
        <fullName evidence="2">Putative secreted protein</fullName>
    </submittedName>
</protein>
<gene>
    <name evidence="2" type="ORF">PAMC26577_12715</name>
</gene>
<reference evidence="2 3" key="1">
    <citation type="submission" date="2017-03" db="EMBL/GenBank/DDBJ databases">
        <title>Genome analysis of strain PAMC 26577.</title>
        <authorList>
            <person name="Oh H.-M."/>
            <person name="Yang J.-A."/>
        </authorList>
    </citation>
    <scope>NUCLEOTIDE SEQUENCE [LARGE SCALE GENOMIC DNA]</scope>
    <source>
        <strain evidence="2 3">PAMC 26577</strain>
    </source>
</reference>
<dbReference type="PANTHER" id="PTHR43662">
    <property type="match status" value="1"/>
</dbReference>
<evidence type="ECO:0000259" key="1">
    <source>
        <dbReference type="Pfam" id="PF09362"/>
    </source>
</evidence>
<accession>A0A242MWR8</accession>
<feature type="domain" description="DUF1996" evidence="1">
    <location>
        <begin position="25"/>
        <end position="120"/>
    </location>
</feature>
<proteinExistence type="predicted"/>
<dbReference type="AlphaFoldDB" id="A0A242MWR8"/>
<dbReference type="EMBL" id="NBTZ01000046">
    <property type="protein sequence ID" value="OTP75825.1"/>
    <property type="molecule type" value="Genomic_DNA"/>
</dbReference>
<name>A0A242MWR8_CABSO</name>
<dbReference type="PANTHER" id="PTHR43662:SF3">
    <property type="entry name" value="DOMAIN PROTEIN, PUTATIVE (AFU_ORTHOLOGUE AFUA_6G11970)-RELATED"/>
    <property type="match status" value="1"/>
</dbReference>